<evidence type="ECO:0000256" key="4">
    <source>
        <dbReference type="ARBA" id="ARBA00022771"/>
    </source>
</evidence>
<dbReference type="PANTHER" id="PTHR46539:SF1">
    <property type="entry name" value="E3 UBIQUITIN-PROTEIN LIGASE ATL42"/>
    <property type="match status" value="1"/>
</dbReference>
<evidence type="ECO:0000256" key="3">
    <source>
        <dbReference type="ARBA" id="ARBA00022723"/>
    </source>
</evidence>
<protein>
    <recommendedName>
        <fullName evidence="10">RING-type domain-containing protein</fullName>
    </recommendedName>
</protein>
<evidence type="ECO:0000256" key="1">
    <source>
        <dbReference type="ARBA" id="ARBA00004370"/>
    </source>
</evidence>
<feature type="domain" description="RING-type" evidence="10">
    <location>
        <begin position="112"/>
        <end position="154"/>
    </location>
</feature>
<name>A0AAP0HT80_9MAGN</name>
<dbReference type="SUPFAM" id="SSF57850">
    <property type="entry name" value="RING/U-box"/>
    <property type="match status" value="1"/>
</dbReference>
<evidence type="ECO:0000256" key="5">
    <source>
        <dbReference type="ARBA" id="ARBA00022833"/>
    </source>
</evidence>
<sequence length="161" mass="18355">MLDEAIEYLKQLQLQVQRNSPPTEVILFHIKKKGLHVPYWVFILGVLIFVGVGVCLACYFSRRRPPNQLTNNIELQIIQVENSPRVLGPVENLSVVTFGDTEGNLLYDHRDCPICLEDFYPQDRLMVFPSCRHAIHDICAASFLTTSNSCPYCRHAIRPGV</sequence>
<keyword evidence="4 8" id="KW-0863">Zinc-finger</keyword>
<dbReference type="GO" id="GO:0008270">
    <property type="term" value="F:zinc ion binding"/>
    <property type="evidence" value="ECO:0007669"/>
    <property type="project" value="UniProtKB-KW"/>
</dbReference>
<dbReference type="PROSITE" id="PS50089">
    <property type="entry name" value="ZF_RING_2"/>
    <property type="match status" value="1"/>
</dbReference>
<evidence type="ECO:0000256" key="9">
    <source>
        <dbReference type="SAM" id="Phobius"/>
    </source>
</evidence>
<evidence type="ECO:0000259" key="10">
    <source>
        <dbReference type="PROSITE" id="PS50089"/>
    </source>
</evidence>
<dbReference type="SMART" id="SM00184">
    <property type="entry name" value="RING"/>
    <property type="match status" value="1"/>
</dbReference>
<evidence type="ECO:0000256" key="7">
    <source>
        <dbReference type="ARBA" id="ARBA00023136"/>
    </source>
</evidence>
<dbReference type="Proteomes" id="UP001419268">
    <property type="component" value="Unassembled WGS sequence"/>
</dbReference>
<keyword evidence="2 9" id="KW-0812">Transmembrane</keyword>
<comment type="caution">
    <text evidence="11">The sequence shown here is derived from an EMBL/GenBank/DDBJ whole genome shotgun (WGS) entry which is preliminary data.</text>
</comment>
<dbReference type="InterPro" id="IPR001841">
    <property type="entry name" value="Znf_RING"/>
</dbReference>
<evidence type="ECO:0000256" key="2">
    <source>
        <dbReference type="ARBA" id="ARBA00022692"/>
    </source>
</evidence>
<gene>
    <name evidence="11" type="ORF">Scep_026329</name>
</gene>
<dbReference type="AlphaFoldDB" id="A0AAP0HT80"/>
<accession>A0AAP0HT80</accession>
<feature type="transmembrane region" description="Helical" evidence="9">
    <location>
        <begin position="37"/>
        <end position="60"/>
    </location>
</feature>
<dbReference type="Gene3D" id="3.30.40.10">
    <property type="entry name" value="Zinc/RING finger domain, C3HC4 (zinc finger)"/>
    <property type="match status" value="1"/>
</dbReference>
<dbReference type="PANTHER" id="PTHR46539">
    <property type="entry name" value="E3 UBIQUITIN-PROTEIN LIGASE ATL42"/>
    <property type="match status" value="1"/>
</dbReference>
<dbReference type="GO" id="GO:0016020">
    <property type="term" value="C:membrane"/>
    <property type="evidence" value="ECO:0007669"/>
    <property type="project" value="UniProtKB-SubCell"/>
</dbReference>
<dbReference type="Pfam" id="PF13639">
    <property type="entry name" value="zf-RING_2"/>
    <property type="match status" value="1"/>
</dbReference>
<keyword evidence="7 9" id="KW-0472">Membrane</keyword>
<evidence type="ECO:0000256" key="8">
    <source>
        <dbReference type="PROSITE-ProRule" id="PRU00175"/>
    </source>
</evidence>
<keyword evidence="6 9" id="KW-1133">Transmembrane helix</keyword>
<proteinExistence type="predicted"/>
<evidence type="ECO:0000256" key="6">
    <source>
        <dbReference type="ARBA" id="ARBA00022989"/>
    </source>
</evidence>
<comment type="subcellular location">
    <subcellularLocation>
        <location evidence="1">Membrane</location>
    </subcellularLocation>
</comment>
<keyword evidence="12" id="KW-1185">Reference proteome</keyword>
<keyword evidence="5" id="KW-0862">Zinc</keyword>
<dbReference type="InterPro" id="IPR013083">
    <property type="entry name" value="Znf_RING/FYVE/PHD"/>
</dbReference>
<evidence type="ECO:0000313" key="12">
    <source>
        <dbReference type="Proteomes" id="UP001419268"/>
    </source>
</evidence>
<reference evidence="11 12" key="1">
    <citation type="submission" date="2024-01" db="EMBL/GenBank/DDBJ databases">
        <title>Genome assemblies of Stephania.</title>
        <authorList>
            <person name="Yang L."/>
        </authorList>
    </citation>
    <scope>NUCLEOTIDE SEQUENCE [LARGE SCALE GENOMIC DNA]</scope>
    <source>
        <strain evidence="11">JXDWG</strain>
        <tissue evidence="11">Leaf</tissue>
    </source>
</reference>
<dbReference type="EMBL" id="JBBNAG010000011">
    <property type="protein sequence ID" value="KAK9094860.1"/>
    <property type="molecule type" value="Genomic_DNA"/>
</dbReference>
<evidence type="ECO:0000313" key="11">
    <source>
        <dbReference type="EMBL" id="KAK9094860.1"/>
    </source>
</evidence>
<organism evidence="11 12">
    <name type="scientific">Stephania cephalantha</name>
    <dbReference type="NCBI Taxonomy" id="152367"/>
    <lineage>
        <taxon>Eukaryota</taxon>
        <taxon>Viridiplantae</taxon>
        <taxon>Streptophyta</taxon>
        <taxon>Embryophyta</taxon>
        <taxon>Tracheophyta</taxon>
        <taxon>Spermatophyta</taxon>
        <taxon>Magnoliopsida</taxon>
        <taxon>Ranunculales</taxon>
        <taxon>Menispermaceae</taxon>
        <taxon>Menispermoideae</taxon>
        <taxon>Cissampelideae</taxon>
        <taxon>Stephania</taxon>
    </lineage>
</organism>
<keyword evidence="3" id="KW-0479">Metal-binding</keyword>